<accession>A0A4Y2HXW2</accession>
<protein>
    <submittedName>
        <fullName evidence="2">Uncharacterized protein</fullName>
    </submittedName>
</protein>
<name>A0A4Y2HXW2_ARAVE</name>
<comment type="caution">
    <text evidence="2">The sequence shown here is derived from an EMBL/GenBank/DDBJ whole genome shotgun (WGS) entry which is preliminary data.</text>
</comment>
<organism evidence="2 3">
    <name type="scientific">Araneus ventricosus</name>
    <name type="common">Orbweaver spider</name>
    <name type="synonym">Epeira ventricosa</name>
    <dbReference type="NCBI Taxonomy" id="182803"/>
    <lineage>
        <taxon>Eukaryota</taxon>
        <taxon>Metazoa</taxon>
        <taxon>Ecdysozoa</taxon>
        <taxon>Arthropoda</taxon>
        <taxon>Chelicerata</taxon>
        <taxon>Arachnida</taxon>
        <taxon>Araneae</taxon>
        <taxon>Araneomorphae</taxon>
        <taxon>Entelegynae</taxon>
        <taxon>Araneoidea</taxon>
        <taxon>Araneidae</taxon>
        <taxon>Araneus</taxon>
    </lineage>
</organism>
<evidence type="ECO:0000256" key="1">
    <source>
        <dbReference type="SAM" id="MobiDB-lite"/>
    </source>
</evidence>
<dbReference type="EMBL" id="BGPR01104462">
    <property type="protein sequence ID" value="GBM69799.1"/>
    <property type="molecule type" value="Genomic_DNA"/>
</dbReference>
<gene>
    <name evidence="2" type="ORF">AVEN_35962_1</name>
</gene>
<feature type="region of interest" description="Disordered" evidence="1">
    <location>
        <begin position="121"/>
        <end position="148"/>
    </location>
</feature>
<keyword evidence="3" id="KW-1185">Reference proteome</keyword>
<evidence type="ECO:0000313" key="3">
    <source>
        <dbReference type="Proteomes" id="UP000499080"/>
    </source>
</evidence>
<dbReference type="AlphaFoldDB" id="A0A4Y2HXW2"/>
<evidence type="ECO:0000313" key="2">
    <source>
        <dbReference type="EMBL" id="GBM69799.1"/>
    </source>
</evidence>
<sequence length="148" mass="16418">MGSNDGMITISRFRFRLPQSRGQDDGGRDRDGRLPHPDWRTGDLLLPAVTPHEAAPRHLTRGLLREPHLHEGQPAAPTGEWTLADARSYSLKSGVDAHAETTCQWRREGRQGYIYMLRSNNSSSGAIGEHQNGETKRENSTKADSSTS</sequence>
<feature type="compositionally biased region" description="Basic and acidic residues" evidence="1">
    <location>
        <begin position="22"/>
        <end position="41"/>
    </location>
</feature>
<dbReference type="Proteomes" id="UP000499080">
    <property type="component" value="Unassembled WGS sequence"/>
</dbReference>
<reference evidence="2 3" key="1">
    <citation type="journal article" date="2019" name="Sci. Rep.">
        <title>Orb-weaving spider Araneus ventricosus genome elucidates the spidroin gene catalogue.</title>
        <authorList>
            <person name="Kono N."/>
            <person name="Nakamura H."/>
            <person name="Ohtoshi R."/>
            <person name="Moran D.A.P."/>
            <person name="Shinohara A."/>
            <person name="Yoshida Y."/>
            <person name="Fujiwara M."/>
            <person name="Mori M."/>
            <person name="Tomita M."/>
            <person name="Arakawa K."/>
        </authorList>
    </citation>
    <scope>NUCLEOTIDE SEQUENCE [LARGE SCALE GENOMIC DNA]</scope>
</reference>
<feature type="compositionally biased region" description="Basic and acidic residues" evidence="1">
    <location>
        <begin position="131"/>
        <end position="141"/>
    </location>
</feature>
<feature type="region of interest" description="Disordered" evidence="1">
    <location>
        <begin position="12"/>
        <end position="49"/>
    </location>
</feature>
<proteinExistence type="predicted"/>